<sequence>MRSIQEVKKLSKDADYWRNQWLETIDELSISRSERFEEWERANIAEEQIIVLKQEQADLKAAQKPEEPEEQGNFVKRHRVTRATAETYRNVFDLDVNGIRILEHLTQTFCRDAFTDSERETCHRLGQQSVINFIVNNINRANDPNYKESVND</sequence>
<evidence type="ECO:0000259" key="1">
    <source>
        <dbReference type="Pfam" id="PF25181"/>
    </source>
</evidence>
<dbReference type="InterPro" id="IPR057447">
    <property type="entry name" value="Bbp19-like_phage"/>
</dbReference>
<reference evidence="3 4" key="1">
    <citation type="submission" date="2023-05" db="EMBL/GenBank/DDBJ databases">
        <title>The complete genome of Acinetobacter sp. nov KCTC 92772.</title>
        <authorList>
            <person name="Zhou G."/>
        </authorList>
    </citation>
    <scope>NUCLEOTIDE SEQUENCE [LARGE SCALE GENOMIC DNA]</scope>
    <source>
        <strain evidence="3 4">KCTC 92772</strain>
    </source>
</reference>
<dbReference type="EMBL" id="CP125669">
    <property type="protein sequence ID" value="WHP06857.1"/>
    <property type="molecule type" value="Genomic_DNA"/>
</dbReference>
<evidence type="ECO:0000313" key="3">
    <source>
        <dbReference type="EMBL" id="WHP06937.1"/>
    </source>
</evidence>
<dbReference type="Pfam" id="PF25181">
    <property type="entry name" value="Phage_Bbp19"/>
    <property type="match status" value="1"/>
</dbReference>
<name>A0ABY8S8V9_9GAMM</name>
<proteinExistence type="predicted"/>
<organism evidence="3 4">
    <name type="scientific">Acinetobacter corruptisaponis</name>
    <dbReference type="NCBI Taxonomy" id="3045147"/>
    <lineage>
        <taxon>Bacteria</taxon>
        <taxon>Pseudomonadati</taxon>
        <taxon>Pseudomonadota</taxon>
        <taxon>Gammaproteobacteria</taxon>
        <taxon>Moraxellales</taxon>
        <taxon>Moraxellaceae</taxon>
        <taxon>Acinetobacter</taxon>
    </lineage>
</organism>
<accession>A0ABY8S8V9</accession>
<dbReference type="RefSeq" id="WP_283268478.1">
    <property type="nucleotide sequence ID" value="NZ_CP125669.1"/>
</dbReference>
<protein>
    <recommendedName>
        <fullName evidence="1">Bbp19-like phage domain-containing protein</fullName>
    </recommendedName>
</protein>
<evidence type="ECO:0000313" key="2">
    <source>
        <dbReference type="EMBL" id="WHP06857.1"/>
    </source>
</evidence>
<keyword evidence="4" id="KW-1185">Reference proteome</keyword>
<gene>
    <name evidence="2" type="ORF">QLH32_05130</name>
    <name evidence="3" type="ORF">QLH32_05580</name>
</gene>
<feature type="domain" description="Bbp19-like phage" evidence="1">
    <location>
        <begin position="88"/>
        <end position="137"/>
    </location>
</feature>
<evidence type="ECO:0000313" key="4">
    <source>
        <dbReference type="Proteomes" id="UP001229836"/>
    </source>
</evidence>
<dbReference type="Proteomes" id="UP001229836">
    <property type="component" value="Chromosome"/>
</dbReference>
<dbReference type="EMBL" id="CP125669">
    <property type="protein sequence ID" value="WHP06937.1"/>
    <property type="molecule type" value="Genomic_DNA"/>
</dbReference>